<dbReference type="Proteomes" id="UP000471126">
    <property type="component" value="Unassembled WGS sequence"/>
</dbReference>
<dbReference type="AlphaFoldDB" id="A0A6P0GN88"/>
<comment type="caution">
    <text evidence="1">The sequence shown here is derived from an EMBL/GenBank/DDBJ whole genome shotgun (WGS) entry which is preliminary data.</text>
</comment>
<protein>
    <submittedName>
        <fullName evidence="1">DNA-binding protein</fullName>
    </submittedName>
</protein>
<reference evidence="1 2" key="1">
    <citation type="submission" date="2019-12" db="EMBL/GenBank/DDBJ databases">
        <title>WGS of CPCC 203550 I12A-02606.</title>
        <authorList>
            <person name="Jiang Z."/>
        </authorList>
    </citation>
    <scope>NUCLEOTIDE SEQUENCE [LARGE SCALE GENOMIC DNA]</scope>
    <source>
        <strain evidence="1 2">I12A-02606</strain>
    </source>
</reference>
<sequence length="71" mass="7174">MTPLDELPRIGKPATQALQLAGYTGLGQLAGVPRATLAGVPRATLAALHGVGPEALRILDDALAAHGLRLG</sequence>
<accession>A0A6P0GN88</accession>
<keyword evidence="1" id="KW-0238">DNA-binding</keyword>
<proteinExistence type="predicted"/>
<dbReference type="GO" id="GO:0003677">
    <property type="term" value="F:DNA binding"/>
    <property type="evidence" value="ECO:0007669"/>
    <property type="project" value="UniProtKB-KW"/>
</dbReference>
<dbReference type="EMBL" id="JAAGWE010000046">
    <property type="protein sequence ID" value="NEM08838.1"/>
    <property type="molecule type" value="Genomic_DNA"/>
</dbReference>
<evidence type="ECO:0000313" key="1">
    <source>
        <dbReference type="EMBL" id="NEM08838.1"/>
    </source>
</evidence>
<name>A0A6P0GN88_9ACTN</name>
<organism evidence="1 2">
    <name type="scientific">Geodermatophilus normandii</name>
    <dbReference type="NCBI Taxonomy" id="1137989"/>
    <lineage>
        <taxon>Bacteria</taxon>
        <taxon>Bacillati</taxon>
        <taxon>Actinomycetota</taxon>
        <taxon>Actinomycetes</taxon>
        <taxon>Geodermatophilales</taxon>
        <taxon>Geodermatophilaceae</taxon>
        <taxon>Geodermatophilus</taxon>
    </lineage>
</organism>
<gene>
    <name evidence="1" type="ORF">GCU54_23040</name>
</gene>
<dbReference type="RefSeq" id="WP_163479130.1">
    <property type="nucleotide sequence ID" value="NZ_JAAGWE010000046.1"/>
</dbReference>
<evidence type="ECO:0000313" key="2">
    <source>
        <dbReference type="Proteomes" id="UP000471126"/>
    </source>
</evidence>